<feature type="compositionally biased region" description="Low complexity" evidence="1">
    <location>
        <begin position="102"/>
        <end position="116"/>
    </location>
</feature>
<evidence type="ECO:0000313" key="3">
    <source>
        <dbReference type="Proteomes" id="UP000027195"/>
    </source>
</evidence>
<organism evidence="2 3">
    <name type="scientific">Botryobasidium botryosum (strain FD-172 SS1)</name>
    <dbReference type="NCBI Taxonomy" id="930990"/>
    <lineage>
        <taxon>Eukaryota</taxon>
        <taxon>Fungi</taxon>
        <taxon>Dikarya</taxon>
        <taxon>Basidiomycota</taxon>
        <taxon>Agaricomycotina</taxon>
        <taxon>Agaricomycetes</taxon>
        <taxon>Cantharellales</taxon>
        <taxon>Botryobasidiaceae</taxon>
        <taxon>Botryobasidium</taxon>
    </lineage>
</organism>
<feature type="compositionally biased region" description="Basic and acidic residues" evidence="1">
    <location>
        <begin position="37"/>
        <end position="64"/>
    </location>
</feature>
<name>A0A067MKB6_BOTB1</name>
<evidence type="ECO:0000313" key="2">
    <source>
        <dbReference type="EMBL" id="KDQ15984.1"/>
    </source>
</evidence>
<feature type="compositionally biased region" description="Basic and acidic residues" evidence="1">
    <location>
        <begin position="156"/>
        <end position="172"/>
    </location>
</feature>
<gene>
    <name evidence="2" type="ORF">BOTBODRAFT_173640</name>
</gene>
<feature type="region of interest" description="Disordered" evidence="1">
    <location>
        <begin position="34"/>
        <end position="180"/>
    </location>
</feature>
<dbReference type="EMBL" id="KL198030">
    <property type="protein sequence ID" value="KDQ15984.1"/>
    <property type="molecule type" value="Genomic_DNA"/>
</dbReference>
<feature type="compositionally biased region" description="Basic and acidic residues" evidence="1">
    <location>
        <begin position="119"/>
        <end position="131"/>
    </location>
</feature>
<protein>
    <submittedName>
        <fullName evidence="2">Uncharacterized protein</fullName>
    </submittedName>
</protein>
<dbReference type="HOGENOM" id="CLU_1495944_0_0_1"/>
<dbReference type="OrthoDB" id="529205at2759"/>
<keyword evidence="3" id="KW-1185">Reference proteome</keyword>
<dbReference type="STRING" id="930990.A0A067MKB6"/>
<sequence length="180" mass="19727">MLSRLSAIAVRRGSTQLRVAPAFATRMYAVGSQMSNEDPKTLQKEKERTLHRKQTIDTHDHAPGWKENLASESEAHIKADQSNLDPSTLPERTIAELHQQPEAGEGAAGEYATTYTRTVKTEVDVTSRTDSSDPSVTSRTEHEHALNERDEVEGPLAKKGDSSQGGADRETIEGPLGHKN</sequence>
<dbReference type="AlphaFoldDB" id="A0A067MKB6"/>
<evidence type="ECO:0000256" key="1">
    <source>
        <dbReference type="SAM" id="MobiDB-lite"/>
    </source>
</evidence>
<accession>A0A067MKB6</accession>
<proteinExistence type="predicted"/>
<dbReference type="InParanoid" id="A0A067MKB6"/>
<dbReference type="Proteomes" id="UP000027195">
    <property type="component" value="Unassembled WGS sequence"/>
</dbReference>
<reference evidence="3" key="1">
    <citation type="journal article" date="2014" name="Proc. Natl. Acad. Sci. U.S.A.">
        <title>Extensive sampling of basidiomycete genomes demonstrates inadequacy of the white-rot/brown-rot paradigm for wood decay fungi.</title>
        <authorList>
            <person name="Riley R."/>
            <person name="Salamov A.A."/>
            <person name="Brown D.W."/>
            <person name="Nagy L.G."/>
            <person name="Floudas D."/>
            <person name="Held B.W."/>
            <person name="Levasseur A."/>
            <person name="Lombard V."/>
            <person name="Morin E."/>
            <person name="Otillar R."/>
            <person name="Lindquist E.A."/>
            <person name="Sun H."/>
            <person name="LaButti K.M."/>
            <person name="Schmutz J."/>
            <person name="Jabbour D."/>
            <person name="Luo H."/>
            <person name="Baker S.E."/>
            <person name="Pisabarro A.G."/>
            <person name="Walton J.D."/>
            <person name="Blanchette R.A."/>
            <person name="Henrissat B."/>
            <person name="Martin F."/>
            <person name="Cullen D."/>
            <person name="Hibbett D.S."/>
            <person name="Grigoriev I.V."/>
        </authorList>
    </citation>
    <scope>NUCLEOTIDE SEQUENCE [LARGE SCALE GENOMIC DNA]</scope>
    <source>
        <strain evidence="3">FD-172 SS1</strain>
    </source>
</reference>
<feature type="compositionally biased region" description="Basic and acidic residues" evidence="1">
    <location>
        <begin position="139"/>
        <end position="149"/>
    </location>
</feature>